<evidence type="ECO:0000313" key="11">
    <source>
        <dbReference type="Proteomes" id="UP001168338"/>
    </source>
</evidence>
<evidence type="ECO:0000256" key="1">
    <source>
        <dbReference type="ARBA" id="ARBA00001164"/>
    </source>
</evidence>
<evidence type="ECO:0000256" key="2">
    <source>
        <dbReference type="ARBA" id="ARBA00004664"/>
    </source>
</evidence>
<keyword evidence="11" id="KW-1185">Reference proteome</keyword>
<dbReference type="RefSeq" id="WP_301663903.1">
    <property type="nucleotide sequence ID" value="NZ_VCYH01000004.1"/>
</dbReference>
<dbReference type="InterPro" id="IPR001240">
    <property type="entry name" value="PRAI_dom"/>
</dbReference>
<evidence type="ECO:0000256" key="7">
    <source>
        <dbReference type="ARBA" id="ARBA00023235"/>
    </source>
</evidence>
<name>A0ABT8MA19_9EURY</name>
<dbReference type="Pfam" id="PF00697">
    <property type="entry name" value="PRAI"/>
    <property type="match status" value="1"/>
</dbReference>
<dbReference type="EMBL" id="VCYH01000004">
    <property type="protein sequence ID" value="MDN7024787.1"/>
    <property type="molecule type" value="Genomic_DNA"/>
</dbReference>
<evidence type="ECO:0000256" key="8">
    <source>
        <dbReference type="HAMAP-Rule" id="MF_00135"/>
    </source>
</evidence>
<comment type="caution">
    <text evidence="10">The sequence shown here is derived from an EMBL/GenBank/DDBJ whole genome shotgun (WGS) entry which is preliminary data.</text>
</comment>
<keyword evidence="6 8" id="KW-0057">Aromatic amino acid biosynthesis</keyword>
<evidence type="ECO:0000256" key="5">
    <source>
        <dbReference type="ARBA" id="ARBA00022822"/>
    </source>
</evidence>
<evidence type="ECO:0000256" key="3">
    <source>
        <dbReference type="ARBA" id="ARBA00007571"/>
    </source>
</evidence>
<dbReference type="SUPFAM" id="SSF51366">
    <property type="entry name" value="Ribulose-phoshate binding barrel"/>
    <property type="match status" value="1"/>
</dbReference>
<dbReference type="Proteomes" id="UP001168338">
    <property type="component" value="Unassembled WGS sequence"/>
</dbReference>
<comment type="similarity">
    <text evidence="3 8">Belongs to the TrpF family.</text>
</comment>
<comment type="catalytic activity">
    <reaction evidence="1 8">
        <text>N-(5-phospho-beta-D-ribosyl)anthranilate = 1-(2-carboxyphenylamino)-1-deoxy-D-ribulose 5-phosphate</text>
        <dbReference type="Rhea" id="RHEA:21540"/>
        <dbReference type="ChEBI" id="CHEBI:18277"/>
        <dbReference type="ChEBI" id="CHEBI:58613"/>
        <dbReference type="EC" id="5.3.1.24"/>
    </reaction>
</comment>
<dbReference type="HAMAP" id="MF_00135">
    <property type="entry name" value="PRAI"/>
    <property type="match status" value="1"/>
</dbReference>
<dbReference type="CDD" id="cd00405">
    <property type="entry name" value="PRAI"/>
    <property type="match status" value="1"/>
</dbReference>
<organism evidence="10 11">
    <name type="scientific">Methanoculleus frigidifontis</name>
    <dbReference type="NCBI Taxonomy" id="2584085"/>
    <lineage>
        <taxon>Archaea</taxon>
        <taxon>Methanobacteriati</taxon>
        <taxon>Methanobacteriota</taxon>
        <taxon>Stenosarchaea group</taxon>
        <taxon>Methanomicrobia</taxon>
        <taxon>Methanomicrobiales</taxon>
        <taxon>Methanomicrobiaceae</taxon>
        <taxon>Methanoculleus</taxon>
    </lineage>
</organism>
<comment type="pathway">
    <text evidence="2 8">Amino-acid biosynthesis; L-tryptophan biosynthesis; L-tryptophan from chorismate: step 3/5.</text>
</comment>
<dbReference type="Gene3D" id="3.20.20.70">
    <property type="entry name" value="Aldolase class I"/>
    <property type="match status" value="1"/>
</dbReference>
<proteinExistence type="inferred from homology"/>
<gene>
    <name evidence="8" type="primary">trpF</name>
    <name evidence="10" type="ORF">FGU65_07795</name>
</gene>
<reference evidence="10" key="1">
    <citation type="submission" date="2019-05" db="EMBL/GenBank/DDBJ databases">
        <title>Methanoculleus sp. FWC-SCC1, a methanogenic archaeon isolated from deep marine cold seep.</title>
        <authorList>
            <person name="Chen Y.-W."/>
            <person name="Chen S.-C."/>
            <person name="Teng N.-H."/>
            <person name="Lai M.-C."/>
        </authorList>
    </citation>
    <scope>NUCLEOTIDE SEQUENCE</scope>
    <source>
        <strain evidence="10">FWC-SCC1</strain>
    </source>
</reference>
<sequence>MKICGVTTARDARGAVAAGADAVGVVMKSPSPRSVTPERAREIFAAVSPFVTTVAVTSTDRNEDLAEILASRPDAVQIGGDLDLPCGASVRVLRMLAPGDALRDDCDGVVVDGSRGTGRAFDREYARRCVASSPVPVILAGGLTSRNVTEAIRTVRPYAVDVSSGVETAPGCKDARLMHAFVKICRTTYL</sequence>
<evidence type="ECO:0000256" key="6">
    <source>
        <dbReference type="ARBA" id="ARBA00023141"/>
    </source>
</evidence>
<dbReference type="EC" id="5.3.1.24" evidence="8"/>
<dbReference type="InterPro" id="IPR011060">
    <property type="entry name" value="RibuloseP-bd_barrel"/>
</dbReference>
<evidence type="ECO:0000256" key="4">
    <source>
        <dbReference type="ARBA" id="ARBA00022605"/>
    </source>
</evidence>
<dbReference type="PANTHER" id="PTHR42894">
    <property type="entry name" value="N-(5'-PHOSPHORIBOSYL)ANTHRANILATE ISOMERASE"/>
    <property type="match status" value="1"/>
</dbReference>
<dbReference type="PANTHER" id="PTHR42894:SF1">
    <property type="entry name" value="N-(5'-PHOSPHORIBOSYL)ANTHRANILATE ISOMERASE"/>
    <property type="match status" value="1"/>
</dbReference>
<dbReference type="InterPro" id="IPR013785">
    <property type="entry name" value="Aldolase_TIM"/>
</dbReference>
<keyword evidence="4 8" id="KW-0028">Amino-acid biosynthesis</keyword>
<evidence type="ECO:0000259" key="9">
    <source>
        <dbReference type="Pfam" id="PF00697"/>
    </source>
</evidence>
<protein>
    <recommendedName>
        <fullName evidence="8">N-(5'-phosphoribosyl)anthranilate isomerase</fullName>
        <shortName evidence="8">PRAI</shortName>
        <ecNumber evidence="8">5.3.1.24</ecNumber>
    </recommendedName>
</protein>
<dbReference type="GO" id="GO:0016853">
    <property type="term" value="F:isomerase activity"/>
    <property type="evidence" value="ECO:0007669"/>
    <property type="project" value="UniProtKB-KW"/>
</dbReference>
<accession>A0ABT8MA19</accession>
<keyword evidence="5 8" id="KW-0822">Tryptophan biosynthesis</keyword>
<feature type="domain" description="N-(5'phosphoribosyl) anthranilate isomerase (PRAI)" evidence="9">
    <location>
        <begin position="2"/>
        <end position="183"/>
    </location>
</feature>
<dbReference type="InterPro" id="IPR044643">
    <property type="entry name" value="TrpF_fam"/>
</dbReference>
<evidence type="ECO:0000313" key="10">
    <source>
        <dbReference type="EMBL" id="MDN7024787.1"/>
    </source>
</evidence>
<keyword evidence="7 8" id="KW-0413">Isomerase</keyword>